<dbReference type="SUPFAM" id="SSF53850">
    <property type="entry name" value="Periplasmic binding protein-like II"/>
    <property type="match status" value="1"/>
</dbReference>
<dbReference type="Gene3D" id="3.40.190.10">
    <property type="entry name" value="Periplasmic binding protein-like II"/>
    <property type="match status" value="2"/>
</dbReference>
<dbReference type="Proteomes" id="UP000241764">
    <property type="component" value="Unassembled WGS sequence"/>
</dbReference>
<accession>A0A2P7B6L2</accession>
<proteinExistence type="predicted"/>
<name>A0A2P7B6L2_9HYPH</name>
<dbReference type="AlphaFoldDB" id="A0A2P7B6L2"/>
<dbReference type="PANTHER" id="PTHR30006">
    <property type="entry name" value="THIAMINE-BINDING PERIPLASMIC PROTEIN-RELATED"/>
    <property type="match status" value="1"/>
</dbReference>
<evidence type="ECO:0000313" key="4">
    <source>
        <dbReference type="Proteomes" id="UP000241764"/>
    </source>
</evidence>
<gene>
    <name evidence="3" type="ORF">CU103_19830</name>
</gene>
<evidence type="ECO:0000313" key="3">
    <source>
        <dbReference type="EMBL" id="PSH62101.1"/>
    </source>
</evidence>
<feature type="signal peptide" evidence="2">
    <location>
        <begin position="1"/>
        <end position="26"/>
    </location>
</feature>
<evidence type="ECO:0000256" key="1">
    <source>
        <dbReference type="ARBA" id="ARBA00022729"/>
    </source>
</evidence>
<dbReference type="OrthoDB" id="7811527at2"/>
<dbReference type="Pfam" id="PF13343">
    <property type="entry name" value="SBP_bac_6"/>
    <property type="match status" value="1"/>
</dbReference>
<reference evidence="4" key="1">
    <citation type="submission" date="2017-11" db="EMBL/GenBank/DDBJ databases">
        <authorList>
            <person name="Kuznetsova I."/>
            <person name="Sazanova A."/>
            <person name="Chirak E."/>
            <person name="Safronova V."/>
            <person name="Willems A."/>
        </authorList>
    </citation>
    <scope>NUCLEOTIDE SEQUENCE [LARGE SCALE GENOMIC DNA]</scope>
    <source>
        <strain evidence="4">CCBAU 03422</strain>
    </source>
</reference>
<feature type="chain" id="PRO_5015164201" evidence="2">
    <location>
        <begin position="27"/>
        <end position="374"/>
    </location>
</feature>
<dbReference type="PANTHER" id="PTHR30006:SF2">
    <property type="entry name" value="ABC TRANSPORTER SUBSTRATE-BINDING PROTEIN"/>
    <property type="match status" value="1"/>
</dbReference>
<dbReference type="EMBL" id="PGGM01000010">
    <property type="protein sequence ID" value="PSH62101.1"/>
    <property type="molecule type" value="Genomic_DNA"/>
</dbReference>
<sequence length="374" mass="41867">MLSRRTLTKLALATPLAALTIRYAAAQVGTSSGTAPVAPETRSLDELHKVALAEGGNLIVYGGGDLPNGAAGMEAAFMKRFHGMKIRILIDRSKYQGVRIDNQLSLDRLQCDAVHILAGHYYDRWKAGNHLLPYKPAGWEEVYPDFRDPDATSVAVAVYAFSTLINTNQLSRADAPRDAIDFLNPKLRGKIALTYPQDDDSILYQFDRIVTQHGWEFVDKLMSQDVLWNRGSGVTRQRIEKGERSASFTTSGPLVPNPNQPTAFLLPTTDSFLSWAHPAAIFRRARNPEAAKLYLSWLLSPEIQGARRQWSVRRDMPAPEGLEPIIAYNSYPVHFRDFLRDRGRLEQFRDQLEQYIGPMQGTNPTNVVGIFPEG</sequence>
<comment type="caution">
    <text evidence="3">The sequence shown here is derived from an EMBL/GenBank/DDBJ whole genome shotgun (WGS) entry which is preliminary data.</text>
</comment>
<keyword evidence="4" id="KW-1185">Reference proteome</keyword>
<evidence type="ECO:0000256" key="2">
    <source>
        <dbReference type="SAM" id="SignalP"/>
    </source>
</evidence>
<organism evidence="3 4">
    <name type="scientific">Phyllobacterium sophorae</name>
    <dbReference type="NCBI Taxonomy" id="1520277"/>
    <lineage>
        <taxon>Bacteria</taxon>
        <taxon>Pseudomonadati</taxon>
        <taxon>Pseudomonadota</taxon>
        <taxon>Alphaproteobacteria</taxon>
        <taxon>Hyphomicrobiales</taxon>
        <taxon>Phyllobacteriaceae</taxon>
        <taxon>Phyllobacterium</taxon>
    </lineage>
</organism>
<keyword evidence="1 2" id="KW-0732">Signal</keyword>
<dbReference type="RefSeq" id="WP_106665769.1">
    <property type="nucleotide sequence ID" value="NZ_PGGM01000010.1"/>
</dbReference>
<protein>
    <submittedName>
        <fullName evidence="3">Peptide ABC transporter substrate-binding protein</fullName>
    </submittedName>
</protein>